<evidence type="ECO:0000256" key="3">
    <source>
        <dbReference type="ARBA" id="ARBA00022490"/>
    </source>
</evidence>
<evidence type="ECO:0000313" key="6">
    <source>
        <dbReference type="Proteomes" id="UP001501183"/>
    </source>
</evidence>
<keyword evidence="6" id="KW-1185">Reference proteome</keyword>
<gene>
    <name evidence="5" type="ORF">GCM10023094_37340</name>
</gene>
<evidence type="ECO:0000256" key="1">
    <source>
        <dbReference type="ARBA" id="ARBA00004496"/>
    </source>
</evidence>
<keyword evidence="4" id="KW-0143">Chaperone</keyword>
<reference evidence="6" key="1">
    <citation type="journal article" date="2019" name="Int. J. Syst. Evol. Microbiol.">
        <title>The Global Catalogue of Microorganisms (GCM) 10K type strain sequencing project: providing services to taxonomists for standard genome sequencing and annotation.</title>
        <authorList>
            <consortium name="The Broad Institute Genomics Platform"/>
            <consortium name="The Broad Institute Genome Sequencing Center for Infectious Disease"/>
            <person name="Wu L."/>
            <person name="Ma J."/>
        </authorList>
    </citation>
    <scope>NUCLEOTIDE SEQUENCE [LARGE SCALE GENOMIC DNA]</scope>
    <source>
        <strain evidence="6">JCM 32206</strain>
    </source>
</reference>
<comment type="subcellular location">
    <subcellularLocation>
        <location evidence="1">Cytoplasm</location>
    </subcellularLocation>
</comment>
<protein>
    <submittedName>
        <fullName evidence="5">ESX secretion-associated protein EspG</fullName>
    </submittedName>
</protein>
<sequence length="268" mass="27544">MTATSPGARAVTVSHDELELLGHVLSIDELPVVLAATPRFDSVSDREAAFARAHASLAARGLLPAGHPDPGVADLLAVLARPTTELALRRYTGAGEASRMCAVRGDTGTSVAALRGPASYVLTELDAIDPVLVLDVLGHRAPLDIGALRAPTEPLAAAMGDLTDPPAVARRLSALGCARRDADRLAVAFAGCIGHAEIVAITHEGGGRRRITGPVTVFDTPAGRIVGTSTVSVDGTAWTTLGPGGDARVRQAIRDLLPGSSEMVTELP</sequence>
<dbReference type="Proteomes" id="UP001501183">
    <property type="component" value="Unassembled WGS sequence"/>
</dbReference>
<name>A0ABP8PCN8_9NOCA</name>
<evidence type="ECO:0000313" key="5">
    <source>
        <dbReference type="EMBL" id="GAA4484332.1"/>
    </source>
</evidence>
<accession>A0ABP8PCN8</accession>
<keyword evidence="3" id="KW-0963">Cytoplasm</keyword>
<evidence type="ECO:0000256" key="2">
    <source>
        <dbReference type="ARBA" id="ARBA00006411"/>
    </source>
</evidence>
<organism evidence="5 6">
    <name type="scientific">Rhodococcus olei</name>
    <dbReference type="NCBI Taxonomy" id="2161675"/>
    <lineage>
        <taxon>Bacteria</taxon>
        <taxon>Bacillati</taxon>
        <taxon>Actinomycetota</taxon>
        <taxon>Actinomycetes</taxon>
        <taxon>Mycobacteriales</taxon>
        <taxon>Nocardiaceae</taxon>
        <taxon>Rhodococcus</taxon>
    </lineage>
</organism>
<comment type="similarity">
    <text evidence="2">Belongs to the EspG family.</text>
</comment>
<dbReference type="InterPro" id="IPR025734">
    <property type="entry name" value="EspG"/>
</dbReference>
<dbReference type="Pfam" id="PF14011">
    <property type="entry name" value="ESX-1_EspG"/>
    <property type="match status" value="1"/>
</dbReference>
<dbReference type="EMBL" id="BAABFB010000059">
    <property type="protein sequence ID" value="GAA4484332.1"/>
    <property type="molecule type" value="Genomic_DNA"/>
</dbReference>
<comment type="caution">
    <text evidence="5">The sequence shown here is derived from an EMBL/GenBank/DDBJ whole genome shotgun (WGS) entry which is preliminary data.</text>
</comment>
<proteinExistence type="inferred from homology"/>
<evidence type="ECO:0000256" key="4">
    <source>
        <dbReference type="ARBA" id="ARBA00023186"/>
    </source>
</evidence>